<dbReference type="Proteomes" id="UP000745764">
    <property type="component" value="Unassembled WGS sequence"/>
</dbReference>
<sequence length="270" mass="29690">MTETNETTSLLTAHEREDGRDESHYRETTHTVSDSSQLTHSGNATVILCGLFILLFQFADILRFAPSLHLLELGYCRNYYLEHDPRSIDPVGHIPERLCKVREVQENLSSIRAWLGFVEGLVGFFWKTFPIDAIVVSPMLRAVGGGAPVASAVILAIVASSVPASSVFFLMGAAELVTEMIMPLVSTAFLSYGFVYTPILLGFVFEGLAILAIYHVPVDTRIVLSGEGLPIDAQQNDSQYSLQTGITDVKSDRLKYLTDVWQEGGIMTDA</sequence>
<feature type="compositionally biased region" description="Polar residues" evidence="1">
    <location>
        <begin position="1"/>
        <end position="11"/>
    </location>
</feature>
<organism evidence="3 4">
    <name type="scientific">Aureobasidium uvarum</name>
    <dbReference type="NCBI Taxonomy" id="2773716"/>
    <lineage>
        <taxon>Eukaryota</taxon>
        <taxon>Fungi</taxon>
        <taxon>Dikarya</taxon>
        <taxon>Ascomycota</taxon>
        <taxon>Pezizomycotina</taxon>
        <taxon>Dothideomycetes</taxon>
        <taxon>Dothideomycetidae</taxon>
        <taxon>Dothideales</taxon>
        <taxon>Saccotheciaceae</taxon>
        <taxon>Aureobasidium</taxon>
    </lineage>
</organism>
<name>A0A9N8KHY9_9PEZI</name>
<reference evidence="3" key="1">
    <citation type="submission" date="2020-06" db="EMBL/GenBank/DDBJ databases">
        <authorList>
            <person name="Onetto C."/>
        </authorList>
    </citation>
    <scope>NUCLEOTIDE SEQUENCE</scope>
</reference>
<keyword evidence="4" id="KW-1185">Reference proteome</keyword>
<proteinExistence type="predicted"/>
<keyword evidence="2" id="KW-1133">Transmembrane helix</keyword>
<feature type="transmembrane region" description="Helical" evidence="2">
    <location>
        <begin position="149"/>
        <end position="174"/>
    </location>
</feature>
<dbReference type="AlphaFoldDB" id="A0A9N8KHY9"/>
<feature type="compositionally biased region" description="Basic and acidic residues" evidence="1">
    <location>
        <begin position="13"/>
        <end position="29"/>
    </location>
</feature>
<feature type="transmembrane region" description="Helical" evidence="2">
    <location>
        <begin position="194"/>
        <end position="214"/>
    </location>
</feature>
<protein>
    <submittedName>
        <fullName evidence="3">Uncharacterized protein</fullName>
    </submittedName>
</protein>
<evidence type="ECO:0000313" key="4">
    <source>
        <dbReference type="Proteomes" id="UP000745764"/>
    </source>
</evidence>
<feature type="region of interest" description="Disordered" evidence="1">
    <location>
        <begin position="1"/>
        <end position="37"/>
    </location>
</feature>
<keyword evidence="2" id="KW-0472">Membrane</keyword>
<accession>A0A9N8KHY9</accession>
<evidence type="ECO:0000256" key="2">
    <source>
        <dbReference type="SAM" id="Phobius"/>
    </source>
</evidence>
<dbReference type="EMBL" id="CAINUL010000002">
    <property type="protein sequence ID" value="CAD0108002.1"/>
    <property type="molecule type" value="Genomic_DNA"/>
</dbReference>
<feature type="non-terminal residue" evidence="3">
    <location>
        <position position="270"/>
    </location>
</feature>
<gene>
    <name evidence="3" type="ORF">AWRI4620_LOCUS2257</name>
</gene>
<evidence type="ECO:0000313" key="3">
    <source>
        <dbReference type="EMBL" id="CAD0108002.1"/>
    </source>
</evidence>
<dbReference type="OrthoDB" id="3941692at2759"/>
<evidence type="ECO:0000256" key="1">
    <source>
        <dbReference type="SAM" id="MobiDB-lite"/>
    </source>
</evidence>
<keyword evidence="2" id="KW-0812">Transmembrane</keyword>
<comment type="caution">
    <text evidence="3">The sequence shown here is derived from an EMBL/GenBank/DDBJ whole genome shotgun (WGS) entry which is preliminary data.</text>
</comment>